<keyword evidence="10 11" id="KW-0687">Ribonucleoprotein</keyword>
<comment type="caution">
    <text evidence="13">The sequence shown here is derived from an EMBL/GenBank/DDBJ whole genome shotgun (WGS) entry which is preliminary data.</text>
</comment>
<keyword evidence="8 11" id="KW-0508">mRNA splicing</keyword>
<keyword evidence="6 11" id="KW-0747">Spliceosome</keyword>
<dbReference type="InterPro" id="IPR047575">
    <property type="entry name" value="Sm"/>
</dbReference>
<dbReference type="AlphaFoldDB" id="A0A5B0RRB0"/>
<dbReference type="GO" id="GO:0046540">
    <property type="term" value="C:U4/U6 x U5 tri-snRNP complex"/>
    <property type="evidence" value="ECO:0007669"/>
    <property type="project" value="UniProtKB-UniRule"/>
</dbReference>
<evidence type="ECO:0000313" key="13">
    <source>
        <dbReference type="EMBL" id="KAA1127353.1"/>
    </source>
</evidence>
<dbReference type="GO" id="GO:0005685">
    <property type="term" value="C:U1 snRNP"/>
    <property type="evidence" value="ECO:0007669"/>
    <property type="project" value="UniProtKB-UniRule"/>
</dbReference>
<evidence type="ECO:0000256" key="7">
    <source>
        <dbReference type="ARBA" id="ARBA00022884"/>
    </source>
</evidence>
<evidence type="ECO:0000256" key="11">
    <source>
        <dbReference type="RuleBase" id="RU365053"/>
    </source>
</evidence>
<evidence type="ECO:0000256" key="9">
    <source>
        <dbReference type="ARBA" id="ARBA00023242"/>
    </source>
</evidence>
<comment type="subcellular location">
    <subcellularLocation>
        <location evidence="2">Cytoplasm</location>
    </subcellularLocation>
    <subcellularLocation>
        <location evidence="1 11">Nucleus</location>
    </subcellularLocation>
</comment>
<dbReference type="PROSITE" id="PS52002">
    <property type="entry name" value="SM"/>
    <property type="match status" value="1"/>
</dbReference>
<dbReference type="InterPro" id="IPR027078">
    <property type="entry name" value="snRNP-E"/>
</dbReference>
<evidence type="ECO:0000256" key="1">
    <source>
        <dbReference type="ARBA" id="ARBA00004123"/>
    </source>
</evidence>
<dbReference type="Gene3D" id="2.30.30.100">
    <property type="match status" value="1"/>
</dbReference>
<dbReference type="GO" id="GO:0000387">
    <property type="term" value="P:spliceosomal snRNP assembly"/>
    <property type="evidence" value="ECO:0007669"/>
    <property type="project" value="UniProtKB-UniRule"/>
</dbReference>
<evidence type="ECO:0000256" key="10">
    <source>
        <dbReference type="ARBA" id="ARBA00023274"/>
    </source>
</evidence>
<dbReference type="GO" id="GO:0005682">
    <property type="term" value="C:U5 snRNP"/>
    <property type="evidence" value="ECO:0007669"/>
    <property type="project" value="UniProtKB-UniRule"/>
</dbReference>
<dbReference type="SUPFAM" id="SSF50182">
    <property type="entry name" value="Sm-like ribonucleoproteins"/>
    <property type="match status" value="1"/>
</dbReference>
<keyword evidence="4" id="KW-0963">Cytoplasm</keyword>
<dbReference type="GO" id="GO:0005686">
    <property type="term" value="C:U2 snRNP"/>
    <property type="evidence" value="ECO:0007669"/>
    <property type="project" value="UniProtKB-UniRule"/>
</dbReference>
<dbReference type="GO" id="GO:0005681">
    <property type="term" value="C:spliceosomal complex"/>
    <property type="evidence" value="ECO:0007669"/>
    <property type="project" value="UniProtKB-KW"/>
</dbReference>
<accession>A0A5B0RRB0</accession>
<dbReference type="SMART" id="SM00651">
    <property type="entry name" value="Sm"/>
    <property type="match status" value="1"/>
</dbReference>
<dbReference type="InterPro" id="IPR010920">
    <property type="entry name" value="LSM_dom_sf"/>
</dbReference>
<dbReference type="GO" id="GO:0003723">
    <property type="term" value="F:RNA binding"/>
    <property type="evidence" value="ECO:0007669"/>
    <property type="project" value="UniProtKB-KW"/>
</dbReference>
<evidence type="ECO:0000256" key="2">
    <source>
        <dbReference type="ARBA" id="ARBA00004496"/>
    </source>
</evidence>
<organism evidence="13 14">
    <name type="scientific">Puccinia graminis f. sp. tritici</name>
    <dbReference type="NCBI Taxonomy" id="56615"/>
    <lineage>
        <taxon>Eukaryota</taxon>
        <taxon>Fungi</taxon>
        <taxon>Dikarya</taxon>
        <taxon>Basidiomycota</taxon>
        <taxon>Pucciniomycotina</taxon>
        <taxon>Pucciniomycetes</taxon>
        <taxon>Pucciniales</taxon>
        <taxon>Pucciniaceae</taxon>
        <taxon>Puccinia</taxon>
    </lineage>
</organism>
<dbReference type="GO" id="GO:0005737">
    <property type="term" value="C:cytoplasm"/>
    <property type="evidence" value="ECO:0007669"/>
    <property type="project" value="UniProtKB-SubCell"/>
</dbReference>
<dbReference type="PANTHER" id="PTHR11193">
    <property type="entry name" value="SMALL NUCLEAR RIBONUCLEOPROTEIN E"/>
    <property type="match status" value="1"/>
</dbReference>
<gene>
    <name evidence="13" type="primary">SME1_2</name>
    <name evidence="13" type="ORF">PGTUg99_035549</name>
</gene>
<comment type="similarity">
    <text evidence="3 11">Belongs to the snRNP Sm proteins family.</text>
</comment>
<proteinExistence type="inferred from homology"/>
<dbReference type="Pfam" id="PF01423">
    <property type="entry name" value="LSM"/>
    <property type="match status" value="1"/>
</dbReference>
<protein>
    <recommendedName>
        <fullName evidence="11">Small nuclear ribonucleoprotein E</fullName>
        <shortName evidence="11">snRNP-E</shortName>
    </recommendedName>
    <alternativeName>
        <fullName evidence="11">Sm protein E</fullName>
    </alternativeName>
</protein>
<sequence>MVVMVMMLWCCERRYGWMDVYDSPGVALGEVSGTQPWPPAVTLVTTSTAQIGNLPRRGSQHLHLPRTSTRTRKMSGRQQRVMVQPINVIFKHLQAGQLVHIWLYDNTEFRLEGKIIGFDEFMNVVLDNASEVWVKSKKGTPHREAVEKGARVSLGRLLLKGENITLIEALK</sequence>
<evidence type="ECO:0000313" key="14">
    <source>
        <dbReference type="Proteomes" id="UP000325313"/>
    </source>
</evidence>
<evidence type="ECO:0000259" key="12">
    <source>
        <dbReference type="PROSITE" id="PS52002"/>
    </source>
</evidence>
<evidence type="ECO:0000256" key="5">
    <source>
        <dbReference type="ARBA" id="ARBA00022664"/>
    </source>
</evidence>
<keyword evidence="7 11" id="KW-0694">RNA-binding</keyword>
<evidence type="ECO:0000256" key="6">
    <source>
        <dbReference type="ARBA" id="ARBA00022728"/>
    </source>
</evidence>
<feature type="domain" description="Sm" evidence="12">
    <location>
        <begin position="86"/>
        <end position="171"/>
    </location>
</feature>
<comment type="function">
    <text evidence="11">Involved in pre-mRNA splicing. Binds and is required for the stability of snRNA U1, U2, U4 and U5 which contain a highly conserved structural motif called the Sm binding site. Involved in cap modification.</text>
</comment>
<evidence type="ECO:0000256" key="8">
    <source>
        <dbReference type="ARBA" id="ARBA00023187"/>
    </source>
</evidence>
<dbReference type="GO" id="GO:0005687">
    <property type="term" value="C:U4 snRNP"/>
    <property type="evidence" value="ECO:0007669"/>
    <property type="project" value="UniProtKB-UniRule"/>
</dbReference>
<name>A0A5B0RRB0_PUCGR</name>
<reference evidence="13 14" key="1">
    <citation type="submission" date="2019-05" db="EMBL/GenBank/DDBJ databases">
        <title>Emergence of the Ug99 lineage of the wheat stem rust pathogen through somatic hybridization.</title>
        <authorList>
            <person name="Li F."/>
            <person name="Upadhyaya N.M."/>
            <person name="Sperschneider J."/>
            <person name="Matny O."/>
            <person name="Nguyen-Phuc H."/>
            <person name="Mago R."/>
            <person name="Raley C."/>
            <person name="Miller M.E."/>
            <person name="Silverstein K.A.T."/>
            <person name="Henningsen E."/>
            <person name="Hirsch C.D."/>
            <person name="Visser B."/>
            <person name="Pretorius Z.A."/>
            <person name="Steffenson B.J."/>
            <person name="Schwessinger B."/>
            <person name="Dodds P.N."/>
            <person name="Figueroa M."/>
        </authorList>
    </citation>
    <scope>NUCLEOTIDE SEQUENCE [LARGE SCALE GENOMIC DNA]</scope>
    <source>
        <strain evidence="13 14">Ug99</strain>
    </source>
</reference>
<evidence type="ECO:0000256" key="4">
    <source>
        <dbReference type="ARBA" id="ARBA00022490"/>
    </source>
</evidence>
<dbReference type="CDD" id="cd01718">
    <property type="entry name" value="Sm_E"/>
    <property type="match status" value="1"/>
</dbReference>
<dbReference type="Proteomes" id="UP000325313">
    <property type="component" value="Unassembled WGS sequence"/>
</dbReference>
<evidence type="ECO:0000256" key="3">
    <source>
        <dbReference type="ARBA" id="ARBA00006850"/>
    </source>
</evidence>
<dbReference type="EMBL" id="VDEP01000169">
    <property type="protein sequence ID" value="KAA1127353.1"/>
    <property type="molecule type" value="Genomic_DNA"/>
</dbReference>
<keyword evidence="9 11" id="KW-0539">Nucleus</keyword>
<keyword evidence="5 11" id="KW-0507">mRNA processing</keyword>
<dbReference type="InterPro" id="IPR001163">
    <property type="entry name" value="Sm_dom_euk/arc"/>
</dbReference>